<accession>A0A6N7Z343</accession>
<dbReference type="OrthoDB" id="3297477at2"/>
<feature type="transmembrane region" description="Helical" evidence="1">
    <location>
        <begin position="49"/>
        <end position="71"/>
    </location>
</feature>
<protein>
    <submittedName>
        <fullName evidence="2">ABC transporter permease subunit</fullName>
    </submittedName>
</protein>
<name>A0A6N7Z343_9PSEU</name>
<keyword evidence="1" id="KW-1133">Transmembrane helix</keyword>
<proteinExistence type="predicted"/>
<dbReference type="Proteomes" id="UP000440096">
    <property type="component" value="Unassembled WGS sequence"/>
</dbReference>
<keyword evidence="1" id="KW-0812">Transmembrane</keyword>
<dbReference type="Pfam" id="PF12730">
    <property type="entry name" value="ABC2_membrane_4"/>
    <property type="match status" value="1"/>
</dbReference>
<feature type="transmembrane region" description="Helical" evidence="1">
    <location>
        <begin position="259"/>
        <end position="278"/>
    </location>
</feature>
<dbReference type="PANTHER" id="PTHR37305">
    <property type="entry name" value="INTEGRAL MEMBRANE PROTEIN-RELATED"/>
    <property type="match status" value="1"/>
</dbReference>
<feature type="transmembrane region" description="Helical" evidence="1">
    <location>
        <begin position="130"/>
        <end position="155"/>
    </location>
</feature>
<feature type="transmembrane region" description="Helical" evidence="1">
    <location>
        <begin position="175"/>
        <end position="200"/>
    </location>
</feature>
<keyword evidence="1" id="KW-0472">Membrane</keyword>
<dbReference type="AlphaFoldDB" id="A0A6N7Z343"/>
<sequence length="283" mass="29200">MKLQWTRPHRPDWTRLRPADLAHVVRDAIPARNTIRSEWTKLRSVRSTWILALTAIVAGVGLSVLGMSDLLSTPASQVPPDWDPTAGSLKGFLFAQLVIGMLGAFSITPEYASGMIGGSLAMVPSRSRLLVAKTLVVGAIALVVSLFTTLISFTVVQLSVKGAGLPAAGLGDPGVLGALVGATLYLTFVALIGVAVGVLTRSSTSSLAVLVGALLLVPALAPGLPGAIGDAFGRYWPITAGQAAYTVVPVGGMVSPGSGLFILLVATVVVTVVSHSAFRTRDV</sequence>
<comment type="caution">
    <text evidence="2">The sequence shown here is derived from an EMBL/GenBank/DDBJ whole genome shotgun (WGS) entry which is preliminary data.</text>
</comment>
<feature type="transmembrane region" description="Helical" evidence="1">
    <location>
        <begin position="91"/>
        <end position="109"/>
    </location>
</feature>
<keyword evidence="3" id="KW-1185">Reference proteome</keyword>
<reference evidence="2 3" key="1">
    <citation type="submission" date="2019-11" db="EMBL/GenBank/DDBJ databases">
        <title>Draft genome of Amycolatopsis RM579.</title>
        <authorList>
            <person name="Duangmal K."/>
            <person name="Mingma R."/>
        </authorList>
    </citation>
    <scope>NUCLEOTIDE SEQUENCE [LARGE SCALE GENOMIC DNA]</scope>
    <source>
        <strain evidence="2 3">RM579</strain>
    </source>
</reference>
<gene>
    <name evidence="2" type="ORF">GKO32_04570</name>
</gene>
<dbReference type="PANTHER" id="PTHR37305:SF1">
    <property type="entry name" value="MEMBRANE PROTEIN"/>
    <property type="match status" value="1"/>
</dbReference>
<organism evidence="2 3">
    <name type="scientific">Amycolatopsis pithecellobii</name>
    <dbReference type="NCBI Taxonomy" id="664692"/>
    <lineage>
        <taxon>Bacteria</taxon>
        <taxon>Bacillati</taxon>
        <taxon>Actinomycetota</taxon>
        <taxon>Actinomycetes</taxon>
        <taxon>Pseudonocardiales</taxon>
        <taxon>Pseudonocardiaceae</taxon>
        <taxon>Amycolatopsis</taxon>
    </lineage>
</organism>
<feature type="transmembrane region" description="Helical" evidence="1">
    <location>
        <begin position="207"/>
        <end position="228"/>
    </location>
</feature>
<dbReference type="EMBL" id="WMBA01000004">
    <property type="protein sequence ID" value="MTD53256.1"/>
    <property type="molecule type" value="Genomic_DNA"/>
</dbReference>
<evidence type="ECO:0000313" key="3">
    <source>
        <dbReference type="Proteomes" id="UP000440096"/>
    </source>
</evidence>
<evidence type="ECO:0000256" key="1">
    <source>
        <dbReference type="SAM" id="Phobius"/>
    </source>
</evidence>
<dbReference type="RefSeq" id="WP_154755497.1">
    <property type="nucleotide sequence ID" value="NZ_WMBA01000004.1"/>
</dbReference>
<evidence type="ECO:0000313" key="2">
    <source>
        <dbReference type="EMBL" id="MTD53256.1"/>
    </source>
</evidence>